<dbReference type="EMBL" id="SGJB01000013">
    <property type="protein sequence ID" value="TQQ84233.1"/>
    <property type="molecule type" value="Genomic_DNA"/>
</dbReference>
<dbReference type="InterPro" id="IPR012338">
    <property type="entry name" value="Beta-lactam/transpept-like"/>
</dbReference>
<dbReference type="Proteomes" id="UP000317863">
    <property type="component" value="Unassembled WGS sequence"/>
</dbReference>
<dbReference type="GO" id="GO:0016787">
    <property type="term" value="F:hydrolase activity"/>
    <property type="evidence" value="ECO:0007669"/>
    <property type="project" value="UniProtKB-KW"/>
</dbReference>
<comment type="caution">
    <text evidence="2">The sequence shown here is derived from an EMBL/GenBank/DDBJ whole genome shotgun (WGS) entry which is preliminary data.</text>
</comment>
<organism evidence="2 3">
    <name type="scientific">Peptacetobacter hominis</name>
    <dbReference type="NCBI Taxonomy" id="2743610"/>
    <lineage>
        <taxon>Bacteria</taxon>
        <taxon>Bacillati</taxon>
        <taxon>Bacillota</taxon>
        <taxon>Clostridia</taxon>
        <taxon>Peptostreptococcales</taxon>
        <taxon>Peptostreptococcaceae</taxon>
        <taxon>Peptacetobacter</taxon>
    </lineage>
</organism>
<dbReference type="Pfam" id="PF00144">
    <property type="entry name" value="Beta-lactamase"/>
    <property type="match status" value="1"/>
</dbReference>
<dbReference type="Gene3D" id="3.40.710.10">
    <property type="entry name" value="DD-peptidase/beta-lactamase superfamily"/>
    <property type="match status" value="1"/>
</dbReference>
<gene>
    <name evidence="2" type="ORF">EXD82_07820</name>
</gene>
<dbReference type="OrthoDB" id="9797709at2"/>
<reference evidence="2 3" key="1">
    <citation type="submission" date="2019-02" db="EMBL/GenBank/DDBJ databases">
        <title>Peptostreptococcaceae bacterium ZHW00191 nov., a new bacterium isolated from the human gut.</title>
        <authorList>
            <person name="Zhou H.-W."/>
            <person name="Chen X.-J."/>
        </authorList>
    </citation>
    <scope>NUCLEOTIDE SEQUENCE [LARGE SCALE GENOMIC DNA]</scope>
    <source>
        <strain evidence="2 3">ZHW00191</strain>
    </source>
</reference>
<dbReference type="InterPro" id="IPR001466">
    <property type="entry name" value="Beta-lactam-related"/>
</dbReference>
<dbReference type="InterPro" id="IPR050491">
    <property type="entry name" value="AmpC-like"/>
</dbReference>
<evidence type="ECO:0000313" key="3">
    <source>
        <dbReference type="Proteomes" id="UP000317863"/>
    </source>
</evidence>
<dbReference type="AlphaFoldDB" id="A0A544QU61"/>
<feature type="domain" description="Beta-lactamase-related" evidence="1">
    <location>
        <begin position="46"/>
        <end position="307"/>
    </location>
</feature>
<dbReference type="PANTHER" id="PTHR46825:SF8">
    <property type="entry name" value="BETA-LACTAMASE-RELATED"/>
    <property type="match status" value="1"/>
</dbReference>
<protein>
    <submittedName>
        <fullName evidence="2">Class A beta-lactamase-related serine hydrolase</fullName>
    </submittedName>
</protein>
<sequence>MEDIMREGKIREYASQKGTSKLVLTVGVIDGDNMDFSVYGPKGKEFPKTEHRYEIGSLTKQIMESLLAKAISEKKVSIDDKIDKYIKMEGAEHIPTIRELVTHTARYGNSYPKAVARREMKNALLSRENPYTGYTNENLLKDVNSFKPNPKHRKWVYSNFGGAVLGRVLSEVYGKDIKNLIEEYAKEELGLENTGYTQDTDVSKCWKWNGDEEYLAVNGLVSTIGDMMKFVDENINKEPSYLGEAHKKYFNISKDKYDMGLGWIINHDTGIIWHDGSTDFSDCFIGFEKKSKKGIVILSNKANSGKINAARLGTELLSEMIKNRKHR</sequence>
<keyword evidence="3" id="KW-1185">Reference proteome</keyword>
<proteinExistence type="predicted"/>
<evidence type="ECO:0000259" key="1">
    <source>
        <dbReference type="Pfam" id="PF00144"/>
    </source>
</evidence>
<dbReference type="PANTHER" id="PTHR46825">
    <property type="entry name" value="D-ALANYL-D-ALANINE-CARBOXYPEPTIDASE/ENDOPEPTIDASE AMPH"/>
    <property type="match status" value="1"/>
</dbReference>
<dbReference type="SUPFAM" id="SSF56601">
    <property type="entry name" value="beta-lactamase/transpeptidase-like"/>
    <property type="match status" value="1"/>
</dbReference>
<name>A0A544QU61_9FIRM</name>
<keyword evidence="2" id="KW-0378">Hydrolase</keyword>
<accession>A0A544QU61</accession>
<evidence type="ECO:0000313" key="2">
    <source>
        <dbReference type="EMBL" id="TQQ84233.1"/>
    </source>
</evidence>